<organism evidence="3 4">
    <name type="scientific">Paraphotobacterium marinum</name>
    <dbReference type="NCBI Taxonomy" id="1755811"/>
    <lineage>
        <taxon>Bacteria</taxon>
        <taxon>Pseudomonadati</taxon>
        <taxon>Pseudomonadota</taxon>
        <taxon>Gammaproteobacteria</taxon>
        <taxon>Vibrionales</taxon>
        <taxon>Vibrionaceae</taxon>
        <taxon>Paraphotobacterium</taxon>
    </lineage>
</organism>
<feature type="domain" description="Ppx/GppA phosphatase N-terminal" evidence="1">
    <location>
        <begin position="10"/>
        <end position="218"/>
    </location>
</feature>
<dbReference type="Proteomes" id="UP000242175">
    <property type="component" value="Chromosome small"/>
</dbReference>
<sequence length="417" mass="48705">MHFKRSKKCTCFYNKGKKIFPYDIEVLPGIEEARLIYLGVLFGQTNKEKRLVVDIGGGSTELILGQGNDPKYTTSKNMGCVNLTQKFFKKNNIDQKHINKAILYVEQELESISLRYQRVGWNHTIGCSGTVKIIREVINHYKFEKDIISLPAMEFILNKVSKFSNIDEIDIKGLTPERKPVFLSGLIILIGIFKSLQIKNMSYSDSALREGLIYEMDPTFQKKDIRFNTVSEISKQYNVDLVQVRLISQTLQYILERCSLFLEGFKKQEMINILHWATKLHEIGLNINYSGYHKHSFYITQNTPMPGFNKEVQDVLSLLIRWHRKSIKLDLNTIEKFHFFPAPSILQSLKIFRLAIVLNGTRLSYNLDNLAFKCDQNSMHIEFKKDWIEKHKLIESDLIQEQEYWSQYGFNLILTYL</sequence>
<dbReference type="Gene3D" id="1.10.3210.10">
    <property type="entry name" value="Hypothetical protein af1432"/>
    <property type="match status" value="1"/>
</dbReference>
<evidence type="ECO:0000313" key="3">
    <source>
        <dbReference type="EMBL" id="ASK79693.1"/>
    </source>
</evidence>
<dbReference type="FunFam" id="3.30.420.150:FF:000001">
    <property type="entry name" value="Guanosine-5'-triphosphate,3'-diphosphate pyrophosphatase"/>
    <property type="match status" value="1"/>
</dbReference>
<dbReference type="SUPFAM" id="SSF53067">
    <property type="entry name" value="Actin-like ATPase domain"/>
    <property type="match status" value="1"/>
</dbReference>
<feature type="domain" description="Ppx/GppA phosphatase C-terminal" evidence="2">
    <location>
        <begin position="225"/>
        <end position="402"/>
    </location>
</feature>
<dbReference type="KEGG" id="pmai:CF386_11645"/>
<dbReference type="GO" id="GO:0006798">
    <property type="term" value="P:polyphosphate catabolic process"/>
    <property type="evidence" value="ECO:0007669"/>
    <property type="project" value="TreeGrafter"/>
</dbReference>
<evidence type="ECO:0000313" key="4">
    <source>
        <dbReference type="Proteomes" id="UP000242175"/>
    </source>
</evidence>
<protein>
    <submittedName>
        <fullName evidence="3">Exopolyphosphatase</fullName>
    </submittedName>
</protein>
<name>A0A220VIA4_9GAMM</name>
<dbReference type="AlphaFoldDB" id="A0A220VIA4"/>
<evidence type="ECO:0000259" key="1">
    <source>
        <dbReference type="Pfam" id="PF02541"/>
    </source>
</evidence>
<keyword evidence="4" id="KW-1185">Reference proteome</keyword>
<dbReference type="InterPro" id="IPR003695">
    <property type="entry name" value="Ppx_GppA_N"/>
</dbReference>
<dbReference type="Pfam" id="PF21447">
    <property type="entry name" value="Ppx-GppA_III"/>
    <property type="match status" value="1"/>
</dbReference>
<dbReference type="PANTHER" id="PTHR30005:SF14">
    <property type="entry name" value="EXOPOLYPHOSPHATASE"/>
    <property type="match status" value="1"/>
</dbReference>
<gene>
    <name evidence="3" type="ORF">CF386_11645</name>
</gene>
<accession>A0A220VIA4</accession>
<reference evidence="3 4" key="1">
    <citation type="journal article" date="2016" name="Int. J. Syst. Evol. Microbiol.">
        <title>Paraphotobacterium marinum gen. nov., sp. nov., a member of the family Vibrionaceae, isolated from surface seawater.</title>
        <authorList>
            <person name="Huang Z."/>
            <person name="Dong C."/>
            <person name="Shao Z."/>
        </authorList>
    </citation>
    <scope>NUCLEOTIDE SEQUENCE [LARGE SCALE GENOMIC DNA]</scope>
    <source>
        <strain evidence="3 4">NSCS20N07D</strain>
    </source>
</reference>
<dbReference type="Gene3D" id="3.30.420.150">
    <property type="entry name" value="Exopolyphosphatase. Domain 2"/>
    <property type="match status" value="1"/>
</dbReference>
<dbReference type="SUPFAM" id="SSF109604">
    <property type="entry name" value="HD-domain/PDEase-like"/>
    <property type="match status" value="1"/>
</dbReference>
<dbReference type="OrthoDB" id="9793035at2"/>
<evidence type="ECO:0000259" key="2">
    <source>
        <dbReference type="Pfam" id="PF21447"/>
    </source>
</evidence>
<dbReference type="PANTHER" id="PTHR30005">
    <property type="entry name" value="EXOPOLYPHOSPHATASE"/>
    <property type="match status" value="1"/>
</dbReference>
<dbReference type="InterPro" id="IPR048950">
    <property type="entry name" value="Ppx_GppA_C"/>
</dbReference>
<dbReference type="EMBL" id="CP022356">
    <property type="protein sequence ID" value="ASK79693.1"/>
    <property type="molecule type" value="Genomic_DNA"/>
</dbReference>
<proteinExistence type="predicted"/>
<dbReference type="InterPro" id="IPR050273">
    <property type="entry name" value="GppA/Ppx_hydrolase"/>
</dbReference>
<dbReference type="InterPro" id="IPR043129">
    <property type="entry name" value="ATPase_NBD"/>
</dbReference>
<dbReference type="Pfam" id="PF02541">
    <property type="entry name" value="Ppx-GppA"/>
    <property type="match status" value="1"/>
</dbReference>
<dbReference type="GO" id="GO:0004309">
    <property type="term" value="F:exopolyphosphatase activity"/>
    <property type="evidence" value="ECO:0007669"/>
    <property type="project" value="TreeGrafter"/>
</dbReference>